<dbReference type="RefSeq" id="WP_377605483.1">
    <property type="nucleotide sequence ID" value="NZ_JBHUME010000012.1"/>
</dbReference>
<gene>
    <name evidence="1" type="ORF">ACFSUF_19120</name>
</gene>
<comment type="caution">
    <text evidence="1">The sequence shown here is derived from an EMBL/GenBank/DDBJ whole genome shotgun (WGS) entry which is preliminary data.</text>
</comment>
<evidence type="ECO:0000313" key="2">
    <source>
        <dbReference type="Proteomes" id="UP001597541"/>
    </source>
</evidence>
<accession>A0ABW5PGZ8</accession>
<sequence>MVKWFKRSQQVAAASEVQLASVEEVASAVVQLRTLAGEFNVSVSRFVV</sequence>
<reference evidence="2" key="1">
    <citation type="journal article" date="2019" name="Int. J. Syst. Evol. Microbiol.">
        <title>The Global Catalogue of Microorganisms (GCM) 10K type strain sequencing project: providing services to taxonomists for standard genome sequencing and annotation.</title>
        <authorList>
            <consortium name="The Broad Institute Genomics Platform"/>
            <consortium name="The Broad Institute Genome Sequencing Center for Infectious Disease"/>
            <person name="Wu L."/>
            <person name="Ma J."/>
        </authorList>
    </citation>
    <scope>NUCLEOTIDE SEQUENCE [LARGE SCALE GENOMIC DNA]</scope>
    <source>
        <strain evidence="2">KCTC 3950</strain>
    </source>
</reference>
<dbReference type="EMBL" id="JBHUME010000012">
    <property type="protein sequence ID" value="MFD2614528.1"/>
    <property type="molecule type" value="Genomic_DNA"/>
</dbReference>
<proteinExistence type="predicted"/>
<evidence type="ECO:0000313" key="1">
    <source>
        <dbReference type="EMBL" id="MFD2614528.1"/>
    </source>
</evidence>
<organism evidence="1 2">
    <name type="scientific">Paenibacillus gansuensis</name>
    <dbReference type="NCBI Taxonomy" id="306542"/>
    <lineage>
        <taxon>Bacteria</taxon>
        <taxon>Bacillati</taxon>
        <taxon>Bacillota</taxon>
        <taxon>Bacilli</taxon>
        <taxon>Bacillales</taxon>
        <taxon>Paenibacillaceae</taxon>
        <taxon>Paenibacillus</taxon>
    </lineage>
</organism>
<dbReference type="Proteomes" id="UP001597541">
    <property type="component" value="Unassembled WGS sequence"/>
</dbReference>
<name>A0ABW5PGZ8_9BACL</name>
<keyword evidence="2" id="KW-1185">Reference proteome</keyword>
<protein>
    <submittedName>
        <fullName evidence="1">Uncharacterized protein</fullName>
    </submittedName>
</protein>